<dbReference type="RefSeq" id="WP_317997217.1">
    <property type="nucleotide sequence ID" value="NZ_AP025523.1"/>
</dbReference>
<keyword evidence="3" id="KW-1185">Reference proteome</keyword>
<dbReference type="InterPro" id="IPR029058">
    <property type="entry name" value="AB_hydrolase_fold"/>
</dbReference>
<name>A0AAN1XVM1_UNVUL</name>
<sequence length="250" mass="25862">MNVTLHRVGDGIAVLEYEARRARDVALVVGHGYSSSKHNLDGMCAFLASHGFAVYSLDFPGHKLGASGGRLRGVDDLVGAMAAAAEFARSRGAQTIYTVGHSMGATTALVAAGGDSRFAGAVAIATGYGRPTVLDALAARGVVDLRAAYVDGLSLPELASAWEPLLDDALLGLAGRPVLFVAADRDGMVSRASVEELHRRAGEPKTLVTVSSDHTFAGDNSRAAILHWLAAMHPRRAAAAAATPLVDAPL</sequence>
<dbReference type="Pfam" id="PF12146">
    <property type="entry name" value="Hydrolase_4"/>
    <property type="match status" value="1"/>
</dbReference>
<dbReference type="KEGG" id="vab:WPS_15180"/>
<evidence type="ECO:0000313" key="2">
    <source>
        <dbReference type="EMBL" id="BDE06242.1"/>
    </source>
</evidence>
<accession>A0AAN1XVM1</accession>
<dbReference type="AlphaFoldDB" id="A0AAN1XVM1"/>
<evidence type="ECO:0000259" key="1">
    <source>
        <dbReference type="Pfam" id="PF12146"/>
    </source>
</evidence>
<gene>
    <name evidence="2" type="ORF">WPS_15180</name>
</gene>
<dbReference type="SUPFAM" id="SSF53474">
    <property type="entry name" value="alpha/beta-Hydrolases"/>
    <property type="match status" value="1"/>
</dbReference>
<dbReference type="Gene3D" id="3.40.50.1820">
    <property type="entry name" value="alpha/beta hydrolase"/>
    <property type="match status" value="1"/>
</dbReference>
<reference evidence="2 3" key="1">
    <citation type="journal article" date="2022" name="ISME Commun">
        <title>Vulcanimicrobium alpinus gen. nov. sp. nov., the first cultivated representative of the candidate phylum 'Eremiobacterota', is a metabolically versatile aerobic anoxygenic phototroph.</title>
        <authorList>
            <person name="Yabe S."/>
            <person name="Muto K."/>
            <person name="Abe K."/>
            <person name="Yokota A."/>
            <person name="Staudigel H."/>
            <person name="Tebo B.M."/>
        </authorList>
    </citation>
    <scope>NUCLEOTIDE SEQUENCE [LARGE SCALE GENOMIC DNA]</scope>
    <source>
        <strain evidence="2 3">WC8-2</strain>
    </source>
</reference>
<feature type="domain" description="Serine aminopeptidase S33" evidence="1">
    <location>
        <begin position="26"/>
        <end position="131"/>
    </location>
</feature>
<dbReference type="InterPro" id="IPR022742">
    <property type="entry name" value="Hydrolase_4"/>
</dbReference>
<protein>
    <recommendedName>
        <fullName evidence="1">Serine aminopeptidase S33 domain-containing protein</fullName>
    </recommendedName>
</protein>
<dbReference type="Proteomes" id="UP001317532">
    <property type="component" value="Chromosome"/>
</dbReference>
<proteinExistence type="predicted"/>
<evidence type="ECO:0000313" key="3">
    <source>
        <dbReference type="Proteomes" id="UP001317532"/>
    </source>
</evidence>
<organism evidence="2 3">
    <name type="scientific">Vulcanimicrobium alpinum</name>
    <dbReference type="NCBI Taxonomy" id="3016050"/>
    <lineage>
        <taxon>Bacteria</taxon>
        <taxon>Bacillati</taxon>
        <taxon>Vulcanimicrobiota</taxon>
        <taxon>Vulcanimicrobiia</taxon>
        <taxon>Vulcanimicrobiales</taxon>
        <taxon>Vulcanimicrobiaceae</taxon>
        <taxon>Vulcanimicrobium</taxon>
    </lineage>
</organism>
<dbReference type="EMBL" id="AP025523">
    <property type="protein sequence ID" value="BDE06242.1"/>
    <property type="molecule type" value="Genomic_DNA"/>
</dbReference>